<evidence type="ECO:0000256" key="3">
    <source>
        <dbReference type="ARBA" id="ARBA00022630"/>
    </source>
</evidence>
<evidence type="ECO:0000313" key="8">
    <source>
        <dbReference type="EMBL" id="PSJ59642.1"/>
    </source>
</evidence>
<accession>A0A2P7SAW3</accession>
<dbReference type="InterPro" id="IPR031656">
    <property type="entry name" value="DAO_C"/>
</dbReference>
<dbReference type="InterPro" id="IPR036188">
    <property type="entry name" value="FAD/NAD-bd_sf"/>
</dbReference>
<comment type="cofactor">
    <cofactor evidence="1">
        <name>FAD</name>
        <dbReference type="ChEBI" id="CHEBI:57692"/>
    </cofactor>
</comment>
<name>A0A2P7SAW3_9HYPH</name>
<dbReference type="InterPro" id="IPR006076">
    <property type="entry name" value="FAD-dep_OxRdtase"/>
</dbReference>
<dbReference type="SUPFAM" id="SSF54373">
    <property type="entry name" value="FAD-linked reductases, C-terminal domain"/>
    <property type="match status" value="1"/>
</dbReference>
<gene>
    <name evidence="8" type="ORF">C7I84_13305</name>
</gene>
<organism evidence="8 9">
    <name type="scientific">Kumtagia ephedrae</name>
    <dbReference type="NCBI Taxonomy" id="2116701"/>
    <lineage>
        <taxon>Bacteria</taxon>
        <taxon>Pseudomonadati</taxon>
        <taxon>Pseudomonadota</taxon>
        <taxon>Alphaproteobacteria</taxon>
        <taxon>Hyphomicrobiales</taxon>
        <taxon>Phyllobacteriaceae</taxon>
        <taxon>Kumtagia</taxon>
    </lineage>
</organism>
<dbReference type="PANTHER" id="PTHR11985:SF15">
    <property type="entry name" value="GLYCEROL-3-PHOSPHATE DEHYDROGENASE, MITOCHONDRIAL"/>
    <property type="match status" value="1"/>
</dbReference>
<evidence type="ECO:0000313" key="9">
    <source>
        <dbReference type="Proteomes" id="UP000241229"/>
    </source>
</evidence>
<dbReference type="Pfam" id="PF01266">
    <property type="entry name" value="DAO"/>
    <property type="match status" value="1"/>
</dbReference>
<dbReference type="Proteomes" id="UP000241229">
    <property type="component" value="Unassembled WGS sequence"/>
</dbReference>
<dbReference type="GO" id="GO:0046168">
    <property type="term" value="P:glycerol-3-phosphate catabolic process"/>
    <property type="evidence" value="ECO:0007669"/>
    <property type="project" value="TreeGrafter"/>
</dbReference>
<keyword evidence="4" id="KW-0274">FAD</keyword>
<keyword evidence="5" id="KW-0560">Oxidoreductase</keyword>
<evidence type="ECO:0000259" key="6">
    <source>
        <dbReference type="Pfam" id="PF01266"/>
    </source>
</evidence>
<dbReference type="AlphaFoldDB" id="A0A2P7SAW3"/>
<sequence length="571" mass="61972">MADPAAGPFARPIRSHYPVVILGAGINGCGLFRDLSAQGVDCLLVDRGDFCSGASAAPSRLIHGGIKYLETGEFRLVRESALERNLLLRNAPHYVKPLETVLPVRSVFGGIWASAQRFFRRPSKLNDRGQIITKIGLTLYDLYGRHFQTMPSHRFLRGDALRREMPDLDKGIGSVGIYYEGRVTHAERLGLELVRDGLALNERSVARNYMPATGRGEGGTLLLAEEATGRTHAVRADIVVNAGGAWIDKVNAALGVDSSHMGGNKGAHVIVRNQRLLDALKGRMIYFGTRDGRVNLLYPLMGNVLIGSTDIPVADPDEAGCDEIEIRYLLGVVSEIFPDIPLGRSDVVFTYWGVRPLPRADGLDPGAVSRDHHIAEDRLPSSDTPILSLIGGKWTTFRGFSEQAADLVLGRLGRARRRHTREMPIGGGRDFPQSASARQTFIADLAGRVRGDRARAATLFDRYGTYAKVLAAALEGTDEPLPALPDYSTGEIAFLCRTEAVARLADLLFRRTDIALSGRLSRAAIEAVGGIAAAALGWNDATRDAQIAAVIREARRHGVGFEEADVMRPTG</sequence>
<dbReference type="PANTHER" id="PTHR11985">
    <property type="entry name" value="GLYCEROL-3-PHOSPHATE DEHYDROGENASE"/>
    <property type="match status" value="1"/>
</dbReference>
<comment type="caution">
    <text evidence="8">The sequence shown here is derived from an EMBL/GenBank/DDBJ whole genome shotgun (WGS) entry which is preliminary data.</text>
</comment>
<dbReference type="Gene3D" id="3.50.50.60">
    <property type="entry name" value="FAD/NAD(P)-binding domain"/>
    <property type="match status" value="1"/>
</dbReference>
<dbReference type="Gene3D" id="1.10.8.870">
    <property type="entry name" value="Alpha-glycerophosphate oxidase, cap domain"/>
    <property type="match status" value="1"/>
</dbReference>
<dbReference type="EMBL" id="PXYK01000011">
    <property type="protein sequence ID" value="PSJ59642.1"/>
    <property type="molecule type" value="Genomic_DNA"/>
</dbReference>
<reference evidence="8 9" key="1">
    <citation type="submission" date="2018-03" db="EMBL/GenBank/DDBJ databases">
        <title>The draft genome of Mesorhizobium sp. 6GN-30.</title>
        <authorList>
            <person name="Liu L."/>
            <person name="Li L."/>
            <person name="Wang T."/>
            <person name="Zhang X."/>
            <person name="Liang L."/>
        </authorList>
    </citation>
    <scope>NUCLEOTIDE SEQUENCE [LARGE SCALE GENOMIC DNA]</scope>
    <source>
        <strain evidence="8 9">6GN30</strain>
    </source>
</reference>
<evidence type="ECO:0000256" key="5">
    <source>
        <dbReference type="ARBA" id="ARBA00023002"/>
    </source>
</evidence>
<dbReference type="OrthoDB" id="9766796at2"/>
<feature type="domain" description="FAD dependent oxidoreductase" evidence="6">
    <location>
        <begin position="19"/>
        <end position="362"/>
    </location>
</feature>
<evidence type="ECO:0000256" key="2">
    <source>
        <dbReference type="ARBA" id="ARBA00007330"/>
    </source>
</evidence>
<comment type="similarity">
    <text evidence="2">Belongs to the FAD-dependent glycerol-3-phosphate dehydrogenase family.</text>
</comment>
<dbReference type="PRINTS" id="PR01001">
    <property type="entry name" value="FADG3PDH"/>
</dbReference>
<feature type="domain" description="Alpha-glycerophosphate oxidase C-terminal" evidence="7">
    <location>
        <begin position="419"/>
        <end position="542"/>
    </location>
</feature>
<dbReference type="InterPro" id="IPR038299">
    <property type="entry name" value="DAO_C_sf"/>
</dbReference>
<keyword evidence="3" id="KW-0285">Flavoprotein</keyword>
<dbReference type="GO" id="GO:0004368">
    <property type="term" value="F:glycerol-3-phosphate dehydrogenase (quinone) activity"/>
    <property type="evidence" value="ECO:0007669"/>
    <property type="project" value="InterPro"/>
</dbReference>
<dbReference type="Pfam" id="PF16901">
    <property type="entry name" value="DAO_C"/>
    <property type="match status" value="1"/>
</dbReference>
<proteinExistence type="inferred from homology"/>
<keyword evidence="9" id="KW-1185">Reference proteome</keyword>
<dbReference type="Gene3D" id="3.30.9.10">
    <property type="entry name" value="D-Amino Acid Oxidase, subunit A, domain 2"/>
    <property type="match status" value="1"/>
</dbReference>
<evidence type="ECO:0000256" key="4">
    <source>
        <dbReference type="ARBA" id="ARBA00022827"/>
    </source>
</evidence>
<protein>
    <submittedName>
        <fullName evidence="8">Glycerol-3-phosphate dehydrogenase</fullName>
    </submittedName>
</protein>
<dbReference type="SUPFAM" id="SSF51905">
    <property type="entry name" value="FAD/NAD(P)-binding domain"/>
    <property type="match status" value="1"/>
</dbReference>
<evidence type="ECO:0000259" key="7">
    <source>
        <dbReference type="Pfam" id="PF16901"/>
    </source>
</evidence>
<dbReference type="InterPro" id="IPR000447">
    <property type="entry name" value="G3P_DH_FAD-dep"/>
</dbReference>
<evidence type="ECO:0000256" key="1">
    <source>
        <dbReference type="ARBA" id="ARBA00001974"/>
    </source>
</evidence>